<evidence type="ECO:0000259" key="7">
    <source>
        <dbReference type="PROSITE" id="PS50888"/>
    </source>
</evidence>
<dbReference type="InterPro" id="IPR011598">
    <property type="entry name" value="bHLH_dom"/>
</dbReference>
<feature type="compositionally biased region" description="Basic and acidic residues" evidence="6">
    <location>
        <begin position="1"/>
        <end position="11"/>
    </location>
</feature>
<feature type="domain" description="Orange" evidence="8">
    <location>
        <begin position="87"/>
        <end position="120"/>
    </location>
</feature>
<dbReference type="Pfam" id="PF00010">
    <property type="entry name" value="HLH"/>
    <property type="match status" value="1"/>
</dbReference>
<evidence type="ECO:0000256" key="5">
    <source>
        <dbReference type="ARBA" id="ARBA00023242"/>
    </source>
</evidence>
<feature type="region of interest" description="Disordered" evidence="6">
    <location>
        <begin position="1"/>
        <end position="20"/>
    </location>
</feature>
<dbReference type="GeneID" id="119745779"/>
<accession>A0A914BS16</accession>
<organism evidence="9 10">
    <name type="scientific">Patiria miniata</name>
    <name type="common">Bat star</name>
    <name type="synonym">Asterina miniata</name>
    <dbReference type="NCBI Taxonomy" id="46514"/>
    <lineage>
        <taxon>Eukaryota</taxon>
        <taxon>Metazoa</taxon>
        <taxon>Echinodermata</taxon>
        <taxon>Eleutherozoa</taxon>
        <taxon>Asterozoa</taxon>
        <taxon>Asteroidea</taxon>
        <taxon>Valvatacea</taxon>
        <taxon>Valvatida</taxon>
        <taxon>Asterinidae</taxon>
        <taxon>Patiria</taxon>
    </lineage>
</organism>
<evidence type="ECO:0000313" key="10">
    <source>
        <dbReference type="Proteomes" id="UP000887568"/>
    </source>
</evidence>
<dbReference type="GO" id="GO:0006355">
    <property type="term" value="P:regulation of DNA-templated transcription"/>
    <property type="evidence" value="ECO:0007669"/>
    <property type="project" value="InterPro"/>
</dbReference>
<feature type="compositionally biased region" description="Low complexity" evidence="6">
    <location>
        <begin position="332"/>
        <end position="349"/>
    </location>
</feature>
<keyword evidence="10" id="KW-1185">Reference proteome</keyword>
<dbReference type="Gene3D" id="4.10.280.10">
    <property type="entry name" value="Helix-loop-helix DNA-binding domain"/>
    <property type="match status" value="1"/>
</dbReference>
<proteinExistence type="predicted"/>
<evidence type="ECO:0000256" key="1">
    <source>
        <dbReference type="ARBA" id="ARBA00004123"/>
    </source>
</evidence>
<dbReference type="OMA" id="GFAECMG"/>
<dbReference type="GO" id="GO:0046983">
    <property type="term" value="F:protein dimerization activity"/>
    <property type="evidence" value="ECO:0007669"/>
    <property type="project" value="InterPro"/>
</dbReference>
<dbReference type="GO" id="GO:0003677">
    <property type="term" value="F:DNA binding"/>
    <property type="evidence" value="ECO:0007669"/>
    <property type="project" value="UniProtKB-KW"/>
</dbReference>
<evidence type="ECO:0000313" key="9">
    <source>
        <dbReference type="EnsemblMetazoa" id="XP_038078307.1"/>
    </source>
</evidence>
<dbReference type="SUPFAM" id="SSF47459">
    <property type="entry name" value="HLH, helix-loop-helix DNA-binding domain"/>
    <property type="match status" value="1"/>
</dbReference>
<dbReference type="CDD" id="cd11459">
    <property type="entry name" value="bHLH-O_HES1_4"/>
    <property type="match status" value="1"/>
</dbReference>
<protein>
    <submittedName>
        <fullName evidence="9">Uncharacterized protein</fullName>
    </submittedName>
</protein>
<dbReference type="FunFam" id="4.10.280.10:FF:000009">
    <property type="entry name" value="Transcription factor HES-1"/>
    <property type="match status" value="1"/>
</dbReference>
<keyword evidence="4" id="KW-0804">Transcription</keyword>
<dbReference type="SMART" id="SM00353">
    <property type="entry name" value="HLH"/>
    <property type="match status" value="1"/>
</dbReference>
<dbReference type="OrthoDB" id="6085656at2759"/>
<dbReference type="AlphaFoldDB" id="A0A914BS16"/>
<dbReference type="InterPro" id="IPR003650">
    <property type="entry name" value="Orange_dom"/>
</dbReference>
<dbReference type="PROSITE" id="PS51054">
    <property type="entry name" value="ORANGE"/>
    <property type="match status" value="1"/>
</dbReference>
<evidence type="ECO:0000259" key="8">
    <source>
        <dbReference type="PROSITE" id="PS51054"/>
    </source>
</evidence>
<sequence length="460" mass="48518">MMTSADMEKQTMKASKPAMEKRRRARINESLQQLKALVLDGLNKNNSRHSKLEKADILEMTVRYLRNVQRQQVKASMETDPAVITQYRTGFAECMGEVSRYLGGAIEENPEVRARLIGHLAGFCASTNQRQQQQSARYAAVTSAQTQSPGTSRVQPPSSSTSPAVVMNSAPSSTPPSSVHQRHHSQQAPMQVGFPTPPLSNGGLPSHPVALMTSPAVEGARTRGAPQVLSAQVPQLPTQRLSPAKGTGRTPSSVPKAEVPVSEVKPPAMIAQILPASTTPQAPDPQPMGDMITLLLPSQSLPGGQVPTHLIPVYAQEPGKGVAPPLGYSFASSETVPSSTTPQSSGSYSNNPKMCAVSTPSPKVAQAAPAMVSPGQPAAWTAIPLPTAQLVSPQAGAVAPSSMAPPFAFSIPFNAKISPPGAAVQAKKPAEQMGRPIRLPGMFAVNTVASGDIDPMWRPW</sequence>
<feature type="compositionally biased region" description="Polar residues" evidence="6">
    <location>
        <begin position="142"/>
        <end position="179"/>
    </location>
</feature>
<name>A0A914BS16_PATMI</name>
<dbReference type="GO" id="GO:0005634">
    <property type="term" value="C:nucleus"/>
    <property type="evidence" value="ECO:0007669"/>
    <property type="project" value="UniProtKB-SubCell"/>
</dbReference>
<keyword evidence="2" id="KW-0805">Transcription regulation</keyword>
<dbReference type="Proteomes" id="UP000887568">
    <property type="component" value="Unplaced"/>
</dbReference>
<dbReference type="PROSITE" id="PS50888">
    <property type="entry name" value="BHLH"/>
    <property type="match status" value="1"/>
</dbReference>
<evidence type="ECO:0000256" key="2">
    <source>
        <dbReference type="ARBA" id="ARBA00023015"/>
    </source>
</evidence>
<evidence type="ECO:0000256" key="6">
    <source>
        <dbReference type="SAM" id="MobiDB-lite"/>
    </source>
</evidence>
<evidence type="ECO:0000256" key="4">
    <source>
        <dbReference type="ARBA" id="ARBA00023163"/>
    </source>
</evidence>
<keyword evidence="5" id="KW-0539">Nucleus</keyword>
<keyword evidence="3" id="KW-0238">DNA-binding</keyword>
<dbReference type="RefSeq" id="XP_038078307.1">
    <property type="nucleotide sequence ID" value="XM_038222379.1"/>
</dbReference>
<dbReference type="SMART" id="SM00511">
    <property type="entry name" value="ORANGE"/>
    <property type="match status" value="1"/>
</dbReference>
<feature type="region of interest" description="Disordered" evidence="6">
    <location>
        <begin position="239"/>
        <end position="259"/>
    </location>
</feature>
<evidence type="ECO:0000256" key="3">
    <source>
        <dbReference type="ARBA" id="ARBA00023125"/>
    </source>
</evidence>
<feature type="region of interest" description="Disordered" evidence="6">
    <location>
        <begin position="332"/>
        <end position="354"/>
    </location>
</feature>
<dbReference type="Gene3D" id="6.10.250.980">
    <property type="match status" value="1"/>
</dbReference>
<dbReference type="Pfam" id="PF07527">
    <property type="entry name" value="Hairy_orange"/>
    <property type="match status" value="1"/>
</dbReference>
<dbReference type="PANTHER" id="PTHR10985">
    <property type="entry name" value="BASIC HELIX-LOOP-HELIX TRANSCRIPTION FACTOR, HES-RELATED"/>
    <property type="match status" value="1"/>
</dbReference>
<reference evidence="9" key="1">
    <citation type="submission" date="2022-11" db="UniProtKB">
        <authorList>
            <consortium name="EnsemblMetazoa"/>
        </authorList>
    </citation>
    <scope>IDENTIFICATION</scope>
</reference>
<feature type="region of interest" description="Disordered" evidence="6">
    <location>
        <begin position="135"/>
        <end position="210"/>
    </location>
</feature>
<comment type="subcellular location">
    <subcellularLocation>
        <location evidence="1">Nucleus</location>
    </subcellularLocation>
</comment>
<dbReference type="EnsemblMetazoa" id="XM_038222379.1">
    <property type="protein sequence ID" value="XP_038078307.1"/>
    <property type="gene ID" value="LOC119745779"/>
</dbReference>
<dbReference type="InterPro" id="IPR036638">
    <property type="entry name" value="HLH_DNA-bd_sf"/>
</dbReference>
<feature type="domain" description="BHLH" evidence="7">
    <location>
        <begin position="11"/>
        <end position="68"/>
    </location>
</feature>
<dbReference type="SUPFAM" id="SSF158457">
    <property type="entry name" value="Orange domain-like"/>
    <property type="match status" value="1"/>
</dbReference>
<dbReference type="InterPro" id="IPR050370">
    <property type="entry name" value="HES_HEY"/>
</dbReference>